<reference evidence="1 2" key="1">
    <citation type="submission" date="2019-07" db="EMBL/GenBank/DDBJ databases">
        <title>Gilliamella genomes.</title>
        <authorList>
            <person name="Zheng H."/>
        </authorList>
    </citation>
    <scope>NUCLEOTIDE SEQUENCE [LARGE SCALE GENOMIC DNA]</scope>
    <source>
        <strain evidence="1 2">W8131</strain>
    </source>
</reference>
<dbReference type="Proteomes" id="UP000319138">
    <property type="component" value="Unassembled WGS sequence"/>
</dbReference>
<dbReference type="EMBL" id="VMHL01000006">
    <property type="protein sequence ID" value="TSJ88017.1"/>
    <property type="molecule type" value="Genomic_DNA"/>
</dbReference>
<sequence>MDSMTIIKEYVEGSLSPHNFQKELYYNKDIENILSEETQIPSYIKTENLFYALLEIDLLCPSGELDSKSMLALFLEKRNISFVYNNSASKKYNLFLKIQPNWLSLNESYFQLIMEKYKNEKGKNLEKALKLQIKKDFKFLKNRPKWLQSPEWPIINNKPLFFIGQIDITEIRHDTSYLYIFWDVHTQKYTTLDQSA</sequence>
<dbReference type="AlphaFoldDB" id="A0A556RGK1"/>
<protein>
    <submittedName>
        <fullName evidence="1">Uncharacterized protein</fullName>
    </submittedName>
</protein>
<comment type="caution">
    <text evidence="1">The sequence shown here is derived from an EMBL/GenBank/DDBJ whole genome shotgun (WGS) entry which is preliminary data.</text>
</comment>
<organism evidence="1 2">
    <name type="scientific">Gilliamella apicola</name>
    <dbReference type="NCBI Taxonomy" id="1196095"/>
    <lineage>
        <taxon>Bacteria</taxon>
        <taxon>Pseudomonadati</taxon>
        <taxon>Pseudomonadota</taxon>
        <taxon>Gammaproteobacteria</taxon>
        <taxon>Orbales</taxon>
        <taxon>Orbaceae</taxon>
        <taxon>Gilliamella</taxon>
    </lineage>
</organism>
<evidence type="ECO:0000313" key="2">
    <source>
        <dbReference type="Proteomes" id="UP000319138"/>
    </source>
</evidence>
<dbReference type="RefSeq" id="WP_144190395.1">
    <property type="nucleotide sequence ID" value="NZ_VMHL01000006.1"/>
</dbReference>
<gene>
    <name evidence="1" type="ORF">FPQ14_11805</name>
</gene>
<dbReference type="InterPro" id="IPR035948">
    <property type="entry name" value="YwqG-like_sf"/>
</dbReference>
<proteinExistence type="predicted"/>
<evidence type="ECO:0000313" key="1">
    <source>
        <dbReference type="EMBL" id="TSJ88017.1"/>
    </source>
</evidence>
<dbReference type="SUPFAM" id="SSF103032">
    <property type="entry name" value="Hypothetical protein YwqG"/>
    <property type="match status" value="1"/>
</dbReference>
<name>A0A556RGK1_9GAMM</name>
<accession>A0A556RGK1</accession>